<proteinExistence type="predicted"/>
<sequence length="309" mass="34893">MTVSEGYKKEILKEVPRLPAENIIVEPARRETGPAHGLGATYIYKKDPEAVIITEAADRLVKPVSRYLKTLKVAAEVAFKERTLVALGVKPRYPHPGLGHIKRGKKWNVIEGIKFYKLEKFVEKPPLALAKKYTASGNYYWNAGEFVWRADSLLESLSKHAPKISSELTKIYKAIGTKREEKVLQKAYESMPKIAIDYAVAEKEKNFLVVVGNFFWTDIGDWKEVWKNLPKDNLDNVIIDGKEPGGEVINLDTNNALVHTNGRMIAIIDVDDIVIVDTKNALLVCSKSKAQNVKKIVNQLKKEKRKELL</sequence>
<evidence type="ECO:0008006" key="4">
    <source>
        <dbReference type="Google" id="ProtNLM"/>
    </source>
</evidence>
<accession>X0YF05</accession>
<dbReference type="Pfam" id="PF22640">
    <property type="entry name" value="ManC_GMP_beta-helix"/>
    <property type="match status" value="1"/>
</dbReference>
<feature type="domain" description="Nucleotidyl transferase" evidence="1">
    <location>
        <begin position="20"/>
        <end position="229"/>
    </location>
</feature>
<dbReference type="GO" id="GO:0004475">
    <property type="term" value="F:mannose-1-phosphate guanylyltransferase (GTP) activity"/>
    <property type="evidence" value="ECO:0007669"/>
    <property type="project" value="TreeGrafter"/>
</dbReference>
<dbReference type="SUPFAM" id="SSF53448">
    <property type="entry name" value="Nucleotide-diphospho-sugar transferases"/>
    <property type="match status" value="1"/>
</dbReference>
<evidence type="ECO:0000259" key="1">
    <source>
        <dbReference type="Pfam" id="PF00483"/>
    </source>
</evidence>
<dbReference type="EMBL" id="BART01007150">
    <property type="protein sequence ID" value="GAG54415.1"/>
    <property type="molecule type" value="Genomic_DNA"/>
</dbReference>
<comment type="caution">
    <text evidence="3">The sequence shown here is derived from an EMBL/GenBank/DDBJ whole genome shotgun (WGS) entry which is preliminary data.</text>
</comment>
<feature type="domain" description="MannoseP isomerase/GMP-like beta-helix" evidence="2">
    <location>
        <begin position="246"/>
        <end position="300"/>
    </location>
</feature>
<dbReference type="InterPro" id="IPR051161">
    <property type="entry name" value="Mannose-6P_isomerase_type2"/>
</dbReference>
<dbReference type="SUPFAM" id="SSF159283">
    <property type="entry name" value="Guanosine diphospho-D-mannose pyrophosphorylase/mannose-6-phosphate isomerase linker domain"/>
    <property type="match status" value="1"/>
</dbReference>
<dbReference type="Pfam" id="PF00483">
    <property type="entry name" value="NTP_transferase"/>
    <property type="match status" value="1"/>
</dbReference>
<dbReference type="InterPro" id="IPR005835">
    <property type="entry name" value="NTP_transferase_dom"/>
</dbReference>
<name>X0YF05_9ZZZZ</name>
<dbReference type="PANTHER" id="PTHR46390">
    <property type="entry name" value="MANNOSE-1-PHOSPHATE GUANYLYLTRANSFERASE"/>
    <property type="match status" value="1"/>
</dbReference>
<dbReference type="PANTHER" id="PTHR46390:SF1">
    <property type="entry name" value="MANNOSE-1-PHOSPHATE GUANYLYLTRANSFERASE"/>
    <property type="match status" value="1"/>
</dbReference>
<evidence type="ECO:0000259" key="2">
    <source>
        <dbReference type="Pfam" id="PF22640"/>
    </source>
</evidence>
<dbReference type="AlphaFoldDB" id="X0YF05"/>
<dbReference type="GO" id="GO:0009298">
    <property type="term" value="P:GDP-mannose biosynthetic process"/>
    <property type="evidence" value="ECO:0007669"/>
    <property type="project" value="TreeGrafter"/>
</dbReference>
<dbReference type="InterPro" id="IPR054566">
    <property type="entry name" value="ManC/GMP-like_b-helix"/>
</dbReference>
<reference evidence="3" key="1">
    <citation type="journal article" date="2014" name="Front. Microbiol.">
        <title>High frequency of phylogenetically diverse reductive dehalogenase-homologous genes in deep subseafloor sedimentary metagenomes.</title>
        <authorList>
            <person name="Kawai M."/>
            <person name="Futagami T."/>
            <person name="Toyoda A."/>
            <person name="Takaki Y."/>
            <person name="Nishi S."/>
            <person name="Hori S."/>
            <person name="Arai W."/>
            <person name="Tsubouchi T."/>
            <person name="Morono Y."/>
            <person name="Uchiyama I."/>
            <person name="Ito T."/>
            <person name="Fujiyama A."/>
            <person name="Inagaki F."/>
            <person name="Takami H."/>
        </authorList>
    </citation>
    <scope>NUCLEOTIDE SEQUENCE</scope>
    <source>
        <strain evidence="3">Expedition CK06-06</strain>
    </source>
</reference>
<dbReference type="Gene3D" id="3.90.550.10">
    <property type="entry name" value="Spore Coat Polysaccharide Biosynthesis Protein SpsA, Chain A"/>
    <property type="match status" value="1"/>
</dbReference>
<dbReference type="InterPro" id="IPR029044">
    <property type="entry name" value="Nucleotide-diphossugar_trans"/>
</dbReference>
<organism evidence="3">
    <name type="scientific">marine sediment metagenome</name>
    <dbReference type="NCBI Taxonomy" id="412755"/>
    <lineage>
        <taxon>unclassified sequences</taxon>
        <taxon>metagenomes</taxon>
        <taxon>ecological metagenomes</taxon>
    </lineage>
</organism>
<evidence type="ECO:0000313" key="3">
    <source>
        <dbReference type="EMBL" id="GAG54415.1"/>
    </source>
</evidence>
<protein>
    <recommendedName>
        <fullName evidence="4">Nucleotidyl transferase domain-containing protein</fullName>
    </recommendedName>
</protein>
<gene>
    <name evidence="3" type="ORF">S01H4_16318</name>
</gene>